<name>A0ABQ8JW40_DERPT</name>
<organism evidence="1 2">
    <name type="scientific">Dermatophagoides pteronyssinus</name>
    <name type="common">European house dust mite</name>
    <dbReference type="NCBI Taxonomy" id="6956"/>
    <lineage>
        <taxon>Eukaryota</taxon>
        <taxon>Metazoa</taxon>
        <taxon>Ecdysozoa</taxon>
        <taxon>Arthropoda</taxon>
        <taxon>Chelicerata</taxon>
        <taxon>Arachnida</taxon>
        <taxon>Acari</taxon>
        <taxon>Acariformes</taxon>
        <taxon>Sarcoptiformes</taxon>
        <taxon>Astigmata</taxon>
        <taxon>Psoroptidia</taxon>
        <taxon>Analgoidea</taxon>
        <taxon>Pyroglyphidae</taxon>
        <taxon>Dermatophagoidinae</taxon>
        <taxon>Dermatophagoides</taxon>
    </lineage>
</organism>
<evidence type="ECO:0000313" key="1">
    <source>
        <dbReference type="EMBL" id="KAH9426772.1"/>
    </source>
</evidence>
<dbReference type="EMBL" id="NJHN03000008">
    <property type="protein sequence ID" value="KAH9426772.1"/>
    <property type="molecule type" value="Genomic_DNA"/>
</dbReference>
<dbReference type="Proteomes" id="UP000887458">
    <property type="component" value="Unassembled WGS sequence"/>
</dbReference>
<reference evidence="1 2" key="2">
    <citation type="journal article" date="2022" name="Mol. Biol. Evol.">
        <title>Comparative Genomics Reveals Insights into the Divergent Evolution of Astigmatic Mites and Household Pest Adaptations.</title>
        <authorList>
            <person name="Xiong Q."/>
            <person name="Wan A.T."/>
            <person name="Liu X."/>
            <person name="Fung C.S."/>
            <person name="Xiao X."/>
            <person name="Malainual N."/>
            <person name="Hou J."/>
            <person name="Wang L."/>
            <person name="Wang M."/>
            <person name="Yang K.Y."/>
            <person name="Cui Y."/>
            <person name="Leung E.L."/>
            <person name="Nong W."/>
            <person name="Shin S.K."/>
            <person name="Au S.W."/>
            <person name="Jeong K.Y."/>
            <person name="Chew F.T."/>
            <person name="Hui J.H."/>
            <person name="Leung T.F."/>
            <person name="Tungtrongchitr A."/>
            <person name="Zhong N."/>
            <person name="Liu Z."/>
            <person name="Tsui S.K."/>
        </authorList>
    </citation>
    <scope>NUCLEOTIDE SEQUENCE [LARGE SCALE GENOMIC DNA]</scope>
    <source>
        <strain evidence="1">Derp</strain>
    </source>
</reference>
<sequence length="65" mass="7416">MITAEFSRLQSFTNSMFVFVDDDDDDDHNAKYPVHISNTHLGVTCCLAIAANNRENIPKPNEYLR</sequence>
<accession>A0ABQ8JW40</accession>
<proteinExistence type="predicted"/>
<comment type="caution">
    <text evidence="1">The sequence shown here is derived from an EMBL/GenBank/DDBJ whole genome shotgun (WGS) entry which is preliminary data.</text>
</comment>
<keyword evidence="2" id="KW-1185">Reference proteome</keyword>
<reference evidence="1 2" key="1">
    <citation type="journal article" date="2018" name="J. Allergy Clin. Immunol.">
        <title>High-quality assembly of Dermatophagoides pteronyssinus genome and transcriptome reveals a wide range of novel allergens.</title>
        <authorList>
            <person name="Liu X.Y."/>
            <person name="Yang K.Y."/>
            <person name="Wang M.Q."/>
            <person name="Kwok J.S."/>
            <person name="Zeng X."/>
            <person name="Yang Z."/>
            <person name="Xiao X.J."/>
            <person name="Lau C.P."/>
            <person name="Li Y."/>
            <person name="Huang Z.M."/>
            <person name="Ba J.G."/>
            <person name="Yim A.K."/>
            <person name="Ouyang C.Y."/>
            <person name="Ngai S.M."/>
            <person name="Chan T.F."/>
            <person name="Leung E.L."/>
            <person name="Liu L."/>
            <person name="Liu Z.G."/>
            <person name="Tsui S.K."/>
        </authorList>
    </citation>
    <scope>NUCLEOTIDE SEQUENCE [LARGE SCALE GENOMIC DNA]</scope>
    <source>
        <strain evidence="1">Derp</strain>
    </source>
</reference>
<evidence type="ECO:0000313" key="2">
    <source>
        <dbReference type="Proteomes" id="UP000887458"/>
    </source>
</evidence>
<protein>
    <submittedName>
        <fullName evidence="1">Uncharacterized protein</fullName>
    </submittedName>
</protein>
<gene>
    <name evidence="1" type="ORF">DERP_002872</name>
</gene>